<dbReference type="PANTHER" id="PTHR35564">
    <property type="match status" value="1"/>
</dbReference>
<dbReference type="AlphaFoldDB" id="A0A3N2RPH6"/>
<proteinExistence type="predicted"/>
<protein>
    <submittedName>
        <fullName evidence="1">Type VI secretion system baseplate subunit TssG</fullName>
    </submittedName>
</protein>
<dbReference type="PANTHER" id="PTHR35564:SF4">
    <property type="entry name" value="CYTOPLASMIC PROTEIN"/>
    <property type="match status" value="1"/>
</dbReference>
<dbReference type="NCBIfam" id="TIGR03347">
    <property type="entry name" value="VI_chp_1"/>
    <property type="match status" value="1"/>
</dbReference>
<evidence type="ECO:0000313" key="1">
    <source>
        <dbReference type="EMBL" id="ROU09375.1"/>
    </source>
</evidence>
<organism evidence="1 2">
    <name type="scientific">Lysobacter enzymogenes</name>
    <dbReference type="NCBI Taxonomy" id="69"/>
    <lineage>
        <taxon>Bacteria</taxon>
        <taxon>Pseudomonadati</taxon>
        <taxon>Pseudomonadota</taxon>
        <taxon>Gammaproteobacteria</taxon>
        <taxon>Lysobacterales</taxon>
        <taxon>Lysobacteraceae</taxon>
        <taxon>Lysobacter</taxon>
    </lineage>
</organism>
<reference evidence="1 2" key="1">
    <citation type="submission" date="2018-10" db="EMBL/GenBank/DDBJ databases">
        <title>The genome of Lysobacter enzymogenes OH11.</title>
        <authorList>
            <person name="Liu F."/>
            <person name="Zhao Y."/>
            <person name="Qian G."/>
            <person name="Chen Y."/>
            <person name="Xu H."/>
        </authorList>
    </citation>
    <scope>NUCLEOTIDE SEQUENCE [LARGE SCALE GENOMIC DNA]</scope>
    <source>
        <strain evidence="1 2">OH11</strain>
    </source>
</reference>
<sequence length="362" mass="41049">MPTAKRRIDPGVAQQVLAEPHRFQFFQAMRIFEHLFARQGVPLREVLPFRLRFANSLSLGFPASEIEQAVACDQQGIELETPEAIEAAVAAQDIAEVRVVPGFIGLLGGAGVMPLHYTETIAQREIYLRDRTARAFLDMFANRAVAQHYAAWKKYRLHFQYELDRRERFLPLLLSLAGVGLHALRDRMVDGEGDVFDQAVAHYAGGIRQHPMSATFMQRILSDYFQAPLRVEQFVGAWYAVPEQQRSRLGMANARLGSTALAGDRVWQRDLRLRLWIGPLDRESFQRFLPGGSAARALAKWLNLLAGSTLEYEVRLVLRAQDVRGVRMDEQGGARLGWDSYLCSRPSEADRADTRYHLQTLQ</sequence>
<dbReference type="RefSeq" id="WP_123645594.1">
    <property type="nucleotide sequence ID" value="NZ_RCTY01000001.1"/>
</dbReference>
<name>A0A3N2RPH6_LYSEN</name>
<dbReference type="InterPro" id="IPR010732">
    <property type="entry name" value="T6SS_TssG-like"/>
</dbReference>
<dbReference type="EMBL" id="RCTY01000001">
    <property type="protein sequence ID" value="ROU09375.1"/>
    <property type="molecule type" value="Genomic_DNA"/>
</dbReference>
<accession>A0A3N2RPH6</accession>
<evidence type="ECO:0000313" key="2">
    <source>
        <dbReference type="Proteomes" id="UP000275910"/>
    </source>
</evidence>
<dbReference type="Pfam" id="PF06996">
    <property type="entry name" value="T6SS_TssG"/>
    <property type="match status" value="1"/>
</dbReference>
<comment type="caution">
    <text evidence="1">The sequence shown here is derived from an EMBL/GenBank/DDBJ whole genome shotgun (WGS) entry which is preliminary data.</text>
</comment>
<gene>
    <name evidence="1" type="primary">tssG</name>
    <name evidence="1" type="ORF">D9T17_00660</name>
</gene>
<dbReference type="Proteomes" id="UP000275910">
    <property type="component" value="Unassembled WGS sequence"/>
</dbReference>